<name>A0A0R2HCL1_9FIRM</name>
<proteinExistence type="predicted"/>
<dbReference type="Gene3D" id="1.10.4010.10">
    <property type="entry name" value="Type II deoxyuridine triphosphatase"/>
    <property type="match status" value="1"/>
</dbReference>
<dbReference type="SUPFAM" id="SSF101386">
    <property type="entry name" value="all-alpha NTP pyrophosphatases"/>
    <property type="match status" value="1"/>
</dbReference>
<protein>
    <recommendedName>
        <fullName evidence="3">dUTPase</fullName>
    </recommendedName>
</protein>
<reference evidence="1 2" key="1">
    <citation type="journal article" date="2015" name="Genome Announc.">
        <title>Expanding the biotechnology potential of lactobacilli through comparative genomics of 213 strains and associated genera.</title>
        <authorList>
            <person name="Sun Z."/>
            <person name="Harris H.M."/>
            <person name="McCann A."/>
            <person name="Guo C."/>
            <person name="Argimon S."/>
            <person name="Zhang W."/>
            <person name="Yang X."/>
            <person name="Jeffery I.B."/>
            <person name="Cooney J.C."/>
            <person name="Kagawa T.F."/>
            <person name="Liu W."/>
            <person name="Song Y."/>
            <person name="Salvetti E."/>
            <person name="Wrobel A."/>
            <person name="Rasinkangas P."/>
            <person name="Parkhill J."/>
            <person name="Rea M.C."/>
            <person name="O'Sullivan O."/>
            <person name="Ritari J."/>
            <person name="Douillard F.P."/>
            <person name="Paul Ross R."/>
            <person name="Yang R."/>
            <person name="Briner A.E."/>
            <person name="Felis G.E."/>
            <person name="de Vos W.M."/>
            <person name="Barrangou R."/>
            <person name="Klaenhammer T.R."/>
            <person name="Caufield P.W."/>
            <person name="Cui Y."/>
            <person name="Zhang H."/>
            <person name="O'Toole P.W."/>
        </authorList>
    </citation>
    <scope>NUCLEOTIDE SEQUENCE [LARGE SCALE GENOMIC DNA]</scope>
    <source>
        <strain evidence="1 2">DSM 20405</strain>
    </source>
</reference>
<comment type="caution">
    <text evidence="1">The sequence shown here is derived from an EMBL/GenBank/DDBJ whole genome shotgun (WGS) entry which is preliminary data.</text>
</comment>
<evidence type="ECO:0000313" key="1">
    <source>
        <dbReference type="EMBL" id="KRN50296.1"/>
    </source>
</evidence>
<dbReference type="EMBL" id="JQBL01000011">
    <property type="protein sequence ID" value="KRN50296.1"/>
    <property type="molecule type" value="Genomic_DNA"/>
</dbReference>
<dbReference type="PATRIC" id="fig|1410657.5.peg.320"/>
<organism evidence="1 2">
    <name type="scientific">Kandleria vitulina DSM 20405</name>
    <dbReference type="NCBI Taxonomy" id="1410657"/>
    <lineage>
        <taxon>Bacteria</taxon>
        <taxon>Bacillati</taxon>
        <taxon>Bacillota</taxon>
        <taxon>Erysipelotrichia</taxon>
        <taxon>Erysipelotrichales</taxon>
        <taxon>Coprobacillaceae</taxon>
        <taxon>Kandleria</taxon>
    </lineage>
</organism>
<accession>A0A0R2HCL1</accession>
<dbReference type="Pfam" id="PF08761">
    <property type="entry name" value="dUTPase_2"/>
    <property type="match status" value="1"/>
</dbReference>
<dbReference type="AlphaFoldDB" id="A0A0R2HCL1"/>
<keyword evidence="2" id="KW-1185">Reference proteome</keyword>
<evidence type="ECO:0008006" key="3">
    <source>
        <dbReference type="Google" id="ProtNLM"/>
    </source>
</evidence>
<sequence>MIKMYDVAKLYQLVLNREIALAKNQILDTQRIKHKLLAFLQCVNTVGEKAHVYTFWDREIRIDHQEILESIIEGISMIMSIGYEMRIDEIKTHEEIPSSISKDELMFKIYEDVIIFKNTFDPIIYQDLLDDYFHLGFMLGISIEEIVNSYK</sequence>
<gene>
    <name evidence="1" type="ORF">IV49_GL000306</name>
</gene>
<evidence type="ECO:0000313" key="2">
    <source>
        <dbReference type="Proteomes" id="UP000051841"/>
    </source>
</evidence>
<dbReference type="Proteomes" id="UP000051841">
    <property type="component" value="Unassembled WGS sequence"/>
</dbReference>
<dbReference type="InterPro" id="IPR014871">
    <property type="entry name" value="dUTPase/dCTP_pyrophosphatase"/>
</dbReference>